<name>A0A7M7ITN8_NASVI</name>
<protein>
    <recommendedName>
        <fullName evidence="6">MADF domain-containing protein</fullName>
    </recommendedName>
</protein>
<evidence type="ECO:0000256" key="1">
    <source>
        <dbReference type="SAM" id="MobiDB-lite"/>
    </source>
</evidence>
<dbReference type="InterPro" id="IPR001005">
    <property type="entry name" value="SANT/Myb"/>
</dbReference>
<evidence type="ECO:0000313" key="4">
    <source>
        <dbReference type="EnsemblMetazoa" id="XP_016844534"/>
    </source>
</evidence>
<evidence type="ECO:0000259" key="3">
    <source>
        <dbReference type="PROSITE" id="PS51029"/>
    </source>
</evidence>
<organism evidence="4 5">
    <name type="scientific">Nasonia vitripennis</name>
    <name type="common">Parasitic wasp</name>
    <dbReference type="NCBI Taxonomy" id="7425"/>
    <lineage>
        <taxon>Eukaryota</taxon>
        <taxon>Metazoa</taxon>
        <taxon>Ecdysozoa</taxon>
        <taxon>Arthropoda</taxon>
        <taxon>Hexapoda</taxon>
        <taxon>Insecta</taxon>
        <taxon>Pterygota</taxon>
        <taxon>Neoptera</taxon>
        <taxon>Endopterygota</taxon>
        <taxon>Hymenoptera</taxon>
        <taxon>Apocrita</taxon>
        <taxon>Proctotrupomorpha</taxon>
        <taxon>Chalcidoidea</taxon>
        <taxon>Pteromalidae</taxon>
        <taxon>Pteromalinae</taxon>
        <taxon>Nasonia</taxon>
    </lineage>
</organism>
<dbReference type="InterPro" id="IPR039353">
    <property type="entry name" value="TF_Adf1"/>
</dbReference>
<dbReference type="EnsemblMetazoa" id="XM_016989045">
    <property type="protein sequence ID" value="XP_016844534"/>
    <property type="gene ID" value="LOC103317379"/>
</dbReference>
<evidence type="ECO:0000313" key="5">
    <source>
        <dbReference type="Proteomes" id="UP000002358"/>
    </source>
</evidence>
<keyword evidence="5" id="KW-1185">Reference proteome</keyword>
<proteinExistence type="predicted"/>
<reference evidence="4" key="1">
    <citation type="submission" date="2021-01" db="UniProtKB">
        <authorList>
            <consortium name="EnsemblMetazoa"/>
        </authorList>
    </citation>
    <scope>IDENTIFICATION</scope>
</reference>
<feature type="region of interest" description="Disordered" evidence="1">
    <location>
        <begin position="108"/>
        <end position="143"/>
    </location>
</feature>
<evidence type="ECO:0000259" key="2">
    <source>
        <dbReference type="PROSITE" id="PS50090"/>
    </source>
</evidence>
<dbReference type="OMA" id="NITHYNS"/>
<sequence>MTWDVKDEERLITAVLERPALWDKTHSQCSNNYYLAKMWDEINQAFNMESKDKVRNKWRSIVTTLKKEENKLKSLRSGACANDLIKSTWHHFKAMQFIHGPTTRESTGNITHYNSLKDNQQPSTSKLGDPTEQHQRSDESQSPFARYPTAIVPIASTEAIPVATTIDDADCYYFSSLMPHISKIKDKKSKMRFRMDAMYLLLKFLEEEEKKPSIKQELNENIDYSDDDDIQVVDFYFTKPPNKKVKVEPALIEKHPKKEPDVEYSEEFKEYIVNHMAKIKRNQQKEPEQEEEQKTNRNFYLFCLNSLVLQISQFGTRKLACLLLLIVEANL</sequence>
<dbReference type="PROSITE" id="PS50090">
    <property type="entry name" value="MYB_LIKE"/>
    <property type="match status" value="1"/>
</dbReference>
<feature type="compositionally biased region" description="Polar residues" evidence="1">
    <location>
        <begin position="108"/>
        <end position="126"/>
    </location>
</feature>
<dbReference type="KEGG" id="nvi:103317379"/>
<dbReference type="InterPro" id="IPR006578">
    <property type="entry name" value="MADF-dom"/>
</dbReference>
<gene>
    <name evidence="4" type="primary">103317379</name>
</gene>
<feature type="domain" description="Myb-like" evidence="2">
    <location>
        <begin position="1"/>
        <end position="62"/>
    </location>
</feature>
<dbReference type="GO" id="GO:0006357">
    <property type="term" value="P:regulation of transcription by RNA polymerase II"/>
    <property type="evidence" value="ECO:0007669"/>
    <property type="project" value="TreeGrafter"/>
</dbReference>
<accession>A0A7M7ITN8</accession>
<dbReference type="SMART" id="SM00595">
    <property type="entry name" value="MADF"/>
    <property type="match status" value="1"/>
</dbReference>
<dbReference type="Proteomes" id="UP000002358">
    <property type="component" value="Unassembled WGS sequence"/>
</dbReference>
<dbReference type="GO" id="GO:0005667">
    <property type="term" value="C:transcription regulator complex"/>
    <property type="evidence" value="ECO:0007669"/>
    <property type="project" value="TreeGrafter"/>
</dbReference>
<dbReference type="OrthoDB" id="14187at2759"/>
<dbReference type="PANTHER" id="PTHR12243">
    <property type="entry name" value="MADF DOMAIN TRANSCRIPTION FACTOR"/>
    <property type="match status" value="1"/>
</dbReference>
<dbReference type="GO" id="GO:0005634">
    <property type="term" value="C:nucleus"/>
    <property type="evidence" value="ECO:0007669"/>
    <property type="project" value="TreeGrafter"/>
</dbReference>
<evidence type="ECO:0008006" key="6">
    <source>
        <dbReference type="Google" id="ProtNLM"/>
    </source>
</evidence>
<feature type="domain" description="MADF" evidence="3">
    <location>
        <begin position="10"/>
        <end position="103"/>
    </location>
</feature>
<dbReference type="PANTHER" id="PTHR12243:SF64">
    <property type="entry name" value="DORSAL INTERACTING PROTEIN 3-RELATED"/>
    <property type="match status" value="1"/>
</dbReference>
<dbReference type="AlphaFoldDB" id="A0A7M7ITN8"/>
<dbReference type="Pfam" id="PF10545">
    <property type="entry name" value="MADF_DNA_bdg"/>
    <property type="match status" value="1"/>
</dbReference>
<feature type="compositionally biased region" description="Basic and acidic residues" evidence="1">
    <location>
        <begin position="129"/>
        <end position="139"/>
    </location>
</feature>
<dbReference type="InParanoid" id="A0A7M7ITN8"/>
<dbReference type="PROSITE" id="PS51029">
    <property type="entry name" value="MADF"/>
    <property type="match status" value="1"/>
</dbReference>